<evidence type="ECO:0000259" key="8">
    <source>
        <dbReference type="PROSITE" id="PS51918"/>
    </source>
</evidence>
<evidence type="ECO:0000256" key="4">
    <source>
        <dbReference type="ARBA" id="ARBA00022723"/>
    </source>
</evidence>
<dbReference type="CDD" id="cd01335">
    <property type="entry name" value="Radical_SAM"/>
    <property type="match status" value="1"/>
</dbReference>
<sequence>MFEKGVIFVPISNKVAREMSTIDFFSAEAQSKRKFAFSIMPKPVGPICNLDCKYCYYLEKENIYQDKEGKLKAFMMPEDLLEQFIKSYIEAQPDELPEIVFTWHGGEPTLAGLPYFERIIALQKKHAKHQAIKNNIQTNGMYIDEAWAKFLHDHDWLVGLSIDGPKELHDPLRPTKGGKSSFDGAMRAIQLFNRYKVEFNTLTVVNSLNGQHPLQVYRFLKAIGSRYMQFIPIQEVEATNNDTLVSPLYKGETAVTPESIKPEDYGKFLIAIFDEWVQQDIGRYFVQQFDVSLSSYMGYAPALCIFSKYCGTALAMEHNGDLFACDHYVYPEFKLGNIKEEKIDKMVSSPAQIKFGTDKFDSLAEDCLNCQHLKMCYGECPKNRFAKTDAGESIAYLCNGYFDFYEHITPYLARMKKLLDQQRAPAEIMYEIAKEKKKARKAKK</sequence>
<keyword evidence="9" id="KW-0614">Plasmid</keyword>
<evidence type="ECO:0000256" key="7">
    <source>
        <dbReference type="ARBA" id="ARBA00023601"/>
    </source>
</evidence>
<dbReference type="InterPro" id="IPR034491">
    <property type="entry name" value="Anaerob_Ser_sulfatase-maturase"/>
</dbReference>
<proteinExistence type="inferred from homology"/>
<dbReference type="Gene3D" id="3.20.20.70">
    <property type="entry name" value="Aldolase class I"/>
    <property type="match status" value="1"/>
</dbReference>
<dbReference type="NCBIfam" id="TIGR03942">
    <property type="entry name" value="sulfatase_rSAM"/>
    <property type="match status" value="1"/>
</dbReference>
<evidence type="ECO:0000256" key="5">
    <source>
        <dbReference type="ARBA" id="ARBA00023004"/>
    </source>
</evidence>
<dbReference type="NCBIfam" id="TIGR04085">
    <property type="entry name" value="rSAM_more_4Fe4S"/>
    <property type="match status" value="1"/>
</dbReference>
<dbReference type="PANTHER" id="PTHR43273:SF3">
    <property type="entry name" value="ANAEROBIC SULFATASE-MATURATING ENZYME HOMOLOG ASLB-RELATED"/>
    <property type="match status" value="1"/>
</dbReference>
<dbReference type="SUPFAM" id="SSF102114">
    <property type="entry name" value="Radical SAM enzymes"/>
    <property type="match status" value="1"/>
</dbReference>
<dbReference type="InterPro" id="IPR058240">
    <property type="entry name" value="rSAM_sf"/>
</dbReference>
<keyword evidence="6" id="KW-0411">Iron-sulfur</keyword>
<dbReference type="InterPro" id="IPR013785">
    <property type="entry name" value="Aldolase_TIM"/>
</dbReference>
<dbReference type="InterPro" id="IPR047207">
    <property type="entry name" value="SPASM_anSME"/>
</dbReference>
<dbReference type="CDD" id="cd21120">
    <property type="entry name" value="SPASM_anSME"/>
    <property type="match status" value="1"/>
</dbReference>
<reference evidence="9 10" key="1">
    <citation type="submission" date="2021-12" db="EMBL/GenBank/DDBJ databases">
        <title>Genome sequencing of bacteria with rrn-lacking chromosome and rrn-plasmid.</title>
        <authorList>
            <person name="Anda M."/>
            <person name="Iwasaki W."/>
        </authorList>
    </citation>
    <scope>NUCLEOTIDE SEQUENCE [LARGE SCALE GENOMIC DNA]</scope>
    <source>
        <strain evidence="9 10">NBRC 101262</strain>
        <plasmid evidence="9 10">pPP1</plasmid>
    </source>
</reference>
<dbReference type="PANTHER" id="PTHR43273">
    <property type="entry name" value="ANAEROBIC SULFATASE-MATURATING ENZYME HOMOLOG ASLB-RELATED"/>
    <property type="match status" value="1"/>
</dbReference>
<dbReference type="SFLD" id="SFLDS00029">
    <property type="entry name" value="Radical_SAM"/>
    <property type="match status" value="1"/>
</dbReference>
<dbReference type="SFLD" id="SFLDG01072">
    <property type="entry name" value="dehydrogenase_like"/>
    <property type="match status" value="1"/>
</dbReference>
<name>A0ABN6LBS1_9BACT</name>
<dbReference type="Pfam" id="PF13186">
    <property type="entry name" value="SPASM"/>
    <property type="match status" value="1"/>
</dbReference>
<dbReference type="InterPro" id="IPR007197">
    <property type="entry name" value="rSAM"/>
</dbReference>
<geneLocation type="plasmid" evidence="9 10">
    <name>pPP1</name>
</geneLocation>
<keyword evidence="3" id="KW-0949">S-adenosyl-L-methionine</keyword>
<evidence type="ECO:0000256" key="3">
    <source>
        <dbReference type="ARBA" id="ARBA00022691"/>
    </source>
</evidence>
<dbReference type="SFLD" id="SFLDG01067">
    <property type="entry name" value="SPASM/twitch_domain_containing"/>
    <property type="match status" value="1"/>
</dbReference>
<keyword evidence="2" id="KW-0004">4Fe-4S</keyword>
<keyword evidence="10" id="KW-1185">Reference proteome</keyword>
<dbReference type="PROSITE" id="PS51918">
    <property type="entry name" value="RADICAL_SAM"/>
    <property type="match status" value="1"/>
</dbReference>
<evidence type="ECO:0000313" key="10">
    <source>
        <dbReference type="Proteomes" id="UP001354989"/>
    </source>
</evidence>
<feature type="domain" description="Radical SAM core" evidence="8">
    <location>
        <begin position="31"/>
        <end position="278"/>
    </location>
</feature>
<evidence type="ECO:0000256" key="2">
    <source>
        <dbReference type="ARBA" id="ARBA00022485"/>
    </source>
</evidence>
<dbReference type="Pfam" id="PF04055">
    <property type="entry name" value="Radical_SAM"/>
    <property type="match status" value="1"/>
</dbReference>
<comment type="cofactor">
    <cofactor evidence="1">
        <name>[4Fe-4S] cluster</name>
        <dbReference type="ChEBI" id="CHEBI:49883"/>
    </cofactor>
</comment>
<gene>
    <name evidence="9" type="primary">chuR</name>
    <name evidence="9" type="ORF">PEPS_29200</name>
</gene>
<dbReference type="SFLD" id="SFLDG01386">
    <property type="entry name" value="main_SPASM_domain-containing"/>
    <property type="match status" value="1"/>
</dbReference>
<evidence type="ECO:0000256" key="6">
    <source>
        <dbReference type="ARBA" id="ARBA00023014"/>
    </source>
</evidence>
<accession>A0ABN6LBS1</accession>
<evidence type="ECO:0000313" key="9">
    <source>
        <dbReference type="EMBL" id="BDD00640.1"/>
    </source>
</evidence>
<keyword evidence="4" id="KW-0479">Metal-binding</keyword>
<dbReference type="SFLD" id="SFLDF00285">
    <property type="entry name" value="anaerobic_Ser-type_sulfatase-m"/>
    <property type="match status" value="1"/>
</dbReference>
<dbReference type="EMBL" id="AP025293">
    <property type="protein sequence ID" value="BDD00640.1"/>
    <property type="molecule type" value="Genomic_DNA"/>
</dbReference>
<protein>
    <submittedName>
        <fullName evidence="9">Anaerobic sulfatase-maturating enzyme</fullName>
    </submittedName>
</protein>
<dbReference type="Proteomes" id="UP001354989">
    <property type="component" value="Plasmid pPP1"/>
</dbReference>
<dbReference type="SFLD" id="SFLDG01384">
    <property type="entry name" value="thioether_bond_formation_requi"/>
    <property type="match status" value="1"/>
</dbReference>
<evidence type="ECO:0000256" key="1">
    <source>
        <dbReference type="ARBA" id="ARBA00001966"/>
    </source>
</evidence>
<dbReference type="InterPro" id="IPR023885">
    <property type="entry name" value="4Fe4S-binding_SPASM_dom"/>
</dbReference>
<keyword evidence="5" id="KW-0408">Iron</keyword>
<comment type="similarity">
    <text evidence="7">Belongs to the radical SAM superfamily. Anaerobic sulfatase-maturating enzyme family.</text>
</comment>
<dbReference type="InterPro" id="IPR023867">
    <property type="entry name" value="Sulphatase_maturase_rSAM"/>
</dbReference>
<organism evidence="9 10">
    <name type="scientific">Persicobacter psychrovividus</name>
    <dbReference type="NCBI Taxonomy" id="387638"/>
    <lineage>
        <taxon>Bacteria</taxon>
        <taxon>Pseudomonadati</taxon>
        <taxon>Bacteroidota</taxon>
        <taxon>Cytophagia</taxon>
        <taxon>Cytophagales</taxon>
        <taxon>Persicobacteraceae</taxon>
        <taxon>Persicobacter</taxon>
    </lineage>
</organism>